<comment type="caution">
    <text evidence="1">The sequence shown here is derived from an EMBL/GenBank/DDBJ whole genome shotgun (WGS) entry which is preliminary data.</text>
</comment>
<sequence length="224" mass="24747">MATPGIVNMRHPNQDHAAPIAVPQVRISSQPNGVIHPPGTPVTPALPTQASPLRNASPAVNGKFRLQCSRAQAVVSETMNSTRSGTSTNIKSGDPKVSQPVTMTEDEFGHVMAVFEKLIHEKTEFPHRLCAAWALRAIKLLITAYRHSRESFATDHVRIVFGYIVDTGSKLATAADLANRVLQREAVKREHVMQTKAIWAKSFTFVDLKRNFPSLDSKEDEELF</sequence>
<keyword evidence="2" id="KW-1185">Reference proteome</keyword>
<organism evidence="1 2">
    <name type="scientific">Phlebia brevispora</name>
    <dbReference type="NCBI Taxonomy" id="194682"/>
    <lineage>
        <taxon>Eukaryota</taxon>
        <taxon>Fungi</taxon>
        <taxon>Dikarya</taxon>
        <taxon>Basidiomycota</taxon>
        <taxon>Agaricomycotina</taxon>
        <taxon>Agaricomycetes</taxon>
        <taxon>Polyporales</taxon>
        <taxon>Meruliaceae</taxon>
        <taxon>Phlebia</taxon>
    </lineage>
</organism>
<evidence type="ECO:0000313" key="2">
    <source>
        <dbReference type="Proteomes" id="UP001148662"/>
    </source>
</evidence>
<accession>A0ACC1SQN1</accession>
<reference evidence="1" key="1">
    <citation type="submission" date="2022-07" db="EMBL/GenBank/DDBJ databases">
        <title>Genome Sequence of Phlebia brevispora.</title>
        <authorList>
            <person name="Buettner E."/>
        </authorList>
    </citation>
    <scope>NUCLEOTIDE SEQUENCE</scope>
    <source>
        <strain evidence="1">MPL23</strain>
    </source>
</reference>
<dbReference type="Proteomes" id="UP001148662">
    <property type="component" value="Unassembled WGS sequence"/>
</dbReference>
<name>A0ACC1SQN1_9APHY</name>
<gene>
    <name evidence="1" type="ORF">NM688_g5734</name>
</gene>
<protein>
    <submittedName>
        <fullName evidence="1">Uncharacterized protein</fullName>
    </submittedName>
</protein>
<dbReference type="EMBL" id="JANHOG010001087">
    <property type="protein sequence ID" value="KAJ3544523.1"/>
    <property type="molecule type" value="Genomic_DNA"/>
</dbReference>
<proteinExistence type="predicted"/>
<evidence type="ECO:0000313" key="1">
    <source>
        <dbReference type="EMBL" id="KAJ3544523.1"/>
    </source>
</evidence>